<dbReference type="InterPro" id="IPR000454">
    <property type="entry name" value="ATP_synth_F0_csu"/>
</dbReference>
<dbReference type="AlphaFoldDB" id="A0A2H4CCZ6"/>
<keyword evidence="8 13" id="KW-1133">Transmembrane helix</keyword>
<sequence length="111" mass="11016">MNQLQNLAEALSASSPVSGTVQTVVDGNTTTTTTTNTGLGVVAVGAGLAMIGAIGSGLGQGYAAGKTVEAVGRNPEMISKIRATFIIGAGIAETASIYSFIVALLLIFVGK</sequence>
<dbReference type="GO" id="GO:0005886">
    <property type="term" value="C:plasma membrane"/>
    <property type="evidence" value="ECO:0007669"/>
    <property type="project" value="UniProtKB-SubCell"/>
</dbReference>
<dbReference type="GO" id="GO:0046933">
    <property type="term" value="F:proton-transporting ATP synthase activity, rotational mechanism"/>
    <property type="evidence" value="ECO:0007669"/>
    <property type="project" value="UniProtKB-UniRule"/>
</dbReference>
<dbReference type="Proteomes" id="UP000259328">
    <property type="component" value="Chromosome"/>
</dbReference>
<dbReference type="NCBIfam" id="TIGR01260">
    <property type="entry name" value="ATP_synt_c"/>
    <property type="match status" value="1"/>
</dbReference>
<evidence type="ECO:0000313" key="14">
    <source>
        <dbReference type="EMBL" id="SYV93141.1"/>
    </source>
</evidence>
<keyword evidence="4 13" id="KW-1003">Cell membrane</keyword>
<dbReference type="GO" id="GO:0016787">
    <property type="term" value="F:hydrolase activity"/>
    <property type="evidence" value="ECO:0007669"/>
    <property type="project" value="UniProtKB-KW"/>
</dbReference>
<keyword evidence="3 13" id="KW-0813">Transport</keyword>
<dbReference type="SUPFAM" id="SSF81333">
    <property type="entry name" value="F1F0 ATP synthase subunit C"/>
    <property type="match status" value="1"/>
</dbReference>
<dbReference type="PANTHER" id="PTHR10031:SF0">
    <property type="entry name" value="ATPASE PROTEIN 9"/>
    <property type="match status" value="1"/>
</dbReference>
<evidence type="ECO:0000256" key="13">
    <source>
        <dbReference type="HAMAP-Rule" id="MF_01396"/>
    </source>
</evidence>
<dbReference type="RefSeq" id="WP_020003251.1">
    <property type="nucleotide sequence ID" value="NZ_CP012624.1"/>
</dbReference>
<evidence type="ECO:0000256" key="4">
    <source>
        <dbReference type="ARBA" id="ARBA00022475"/>
    </source>
</evidence>
<comment type="function">
    <text evidence="13">F(1)F(0) ATP synthase produces ATP from ADP in the presence of a proton or sodium gradient. F-type ATPases consist of two structural domains, F(1) containing the extramembraneous catalytic core and F(0) containing the membrane proton channel, linked together by a central stalk and a peripheral stalk. During catalysis, ATP synthesis in the catalytic domain of F(1) is coupled via a rotary mechanism of the central stalk subunits to proton translocation.</text>
</comment>
<keyword evidence="9 13" id="KW-0406">Ion transport</keyword>
<comment type="function">
    <text evidence="13">Key component of the F(0) channel; it plays a direct role in translocation across the membrane. A homomeric c-ring of between 10-14 subunits forms the central stalk rotor element with the F(1) delta and epsilon subunits.</text>
</comment>
<evidence type="ECO:0000256" key="5">
    <source>
        <dbReference type="ARBA" id="ARBA00022547"/>
    </source>
</evidence>
<keyword evidence="6 13" id="KW-0812">Transmembrane</keyword>
<organism evidence="14 15">
    <name type="scientific">Mycoplasmopsis synoviae</name>
    <name type="common">Mycoplasma synoviae</name>
    <dbReference type="NCBI Taxonomy" id="2109"/>
    <lineage>
        <taxon>Bacteria</taxon>
        <taxon>Bacillati</taxon>
        <taxon>Mycoplasmatota</taxon>
        <taxon>Mycoplasmoidales</taxon>
        <taxon>Metamycoplasmataceae</taxon>
        <taxon>Mycoplasmopsis</taxon>
    </lineage>
</organism>
<evidence type="ECO:0000313" key="15">
    <source>
        <dbReference type="Proteomes" id="UP000259328"/>
    </source>
</evidence>
<dbReference type="Gene3D" id="1.20.120.610">
    <property type="entry name" value="lithium bound rotor ring of v- atpase"/>
    <property type="match status" value="1"/>
</dbReference>
<dbReference type="CDD" id="cd18184">
    <property type="entry name" value="ATP-synt_Fo_c_NaATPase"/>
    <property type="match status" value="1"/>
</dbReference>
<keyword evidence="7 13" id="KW-0375">Hydrogen ion transport</keyword>
<name>A0A2H4CCZ6_MYCSY</name>
<evidence type="ECO:0000256" key="3">
    <source>
        <dbReference type="ARBA" id="ARBA00022448"/>
    </source>
</evidence>
<accession>A0A2H4CCZ6</accession>
<dbReference type="FunFam" id="1.20.20.10:FF:000002">
    <property type="entry name" value="ATP synthase subunit c"/>
    <property type="match status" value="1"/>
</dbReference>
<evidence type="ECO:0000256" key="10">
    <source>
        <dbReference type="ARBA" id="ARBA00023121"/>
    </source>
</evidence>
<gene>
    <name evidence="13 14" type="primary">atpE</name>
    <name evidence="14" type="ORF">NCTC10124_00870</name>
</gene>
<evidence type="ECO:0000256" key="6">
    <source>
        <dbReference type="ARBA" id="ARBA00022692"/>
    </source>
</evidence>
<proteinExistence type="inferred from homology"/>
<keyword evidence="10 13" id="KW-0446">Lipid-binding</keyword>
<evidence type="ECO:0000256" key="1">
    <source>
        <dbReference type="ARBA" id="ARBA00004651"/>
    </source>
</evidence>
<evidence type="ECO:0000256" key="8">
    <source>
        <dbReference type="ARBA" id="ARBA00022989"/>
    </source>
</evidence>
<evidence type="ECO:0000256" key="11">
    <source>
        <dbReference type="ARBA" id="ARBA00023136"/>
    </source>
</evidence>
<dbReference type="GO" id="GO:0008289">
    <property type="term" value="F:lipid binding"/>
    <property type="evidence" value="ECO:0007669"/>
    <property type="project" value="UniProtKB-KW"/>
</dbReference>
<keyword evidence="5 13" id="KW-0138">CF(0)</keyword>
<evidence type="ECO:0000256" key="9">
    <source>
        <dbReference type="ARBA" id="ARBA00023065"/>
    </source>
</evidence>
<dbReference type="EMBL" id="LS991953">
    <property type="protein sequence ID" value="SYV93141.1"/>
    <property type="molecule type" value="Genomic_DNA"/>
</dbReference>
<dbReference type="GO" id="GO:0033177">
    <property type="term" value="C:proton-transporting two-sector ATPase complex, proton-transporting domain"/>
    <property type="evidence" value="ECO:0007669"/>
    <property type="project" value="InterPro"/>
</dbReference>
<dbReference type="Pfam" id="PF00137">
    <property type="entry name" value="ATP-synt_C"/>
    <property type="match status" value="1"/>
</dbReference>
<keyword evidence="14" id="KW-0378">Hydrolase</keyword>
<protein>
    <recommendedName>
        <fullName evidence="13">ATP synthase subunit c</fullName>
    </recommendedName>
    <alternativeName>
        <fullName evidence="13">ATP synthase F(0) sector subunit c</fullName>
    </alternativeName>
    <alternativeName>
        <fullName evidence="13">F-type ATPase subunit c</fullName>
        <shortName evidence="13">F-ATPase subunit c</shortName>
    </alternativeName>
    <alternativeName>
        <fullName evidence="13">Lipid-binding protein</fullName>
    </alternativeName>
</protein>
<dbReference type="GO" id="GO:0045259">
    <property type="term" value="C:proton-transporting ATP synthase complex"/>
    <property type="evidence" value="ECO:0007669"/>
    <property type="project" value="UniProtKB-KW"/>
</dbReference>
<dbReference type="InterPro" id="IPR005953">
    <property type="entry name" value="ATP_synth_csu_bac/chlpt"/>
</dbReference>
<dbReference type="InterPro" id="IPR035921">
    <property type="entry name" value="F/V-ATP_Csub_sf"/>
</dbReference>
<keyword evidence="11 13" id="KW-0472">Membrane</keyword>
<comment type="subcellular location">
    <subcellularLocation>
        <location evidence="1 13">Cell membrane</location>
        <topology evidence="1 13">Multi-pass membrane protein</topology>
    </subcellularLocation>
</comment>
<evidence type="ECO:0000256" key="7">
    <source>
        <dbReference type="ARBA" id="ARBA00022781"/>
    </source>
</evidence>
<dbReference type="SMR" id="A0A2H4CCZ6"/>
<dbReference type="GeneID" id="93530193"/>
<reference evidence="15" key="1">
    <citation type="submission" date="2018-06" db="EMBL/GenBank/DDBJ databases">
        <authorList>
            <consortium name="Pathogen Informatics"/>
        </authorList>
    </citation>
    <scope>NUCLEOTIDE SEQUENCE [LARGE SCALE GENOMIC DNA]</scope>
    <source>
        <strain evidence="15">NCTC10124</strain>
    </source>
</reference>
<comment type="similarity">
    <text evidence="2 13">Belongs to the ATPase C chain family.</text>
</comment>
<feature type="transmembrane region" description="Helical" evidence="13">
    <location>
        <begin position="85"/>
        <end position="109"/>
    </location>
</feature>
<dbReference type="PRINTS" id="PR00124">
    <property type="entry name" value="ATPASEC"/>
</dbReference>
<evidence type="ECO:0000256" key="2">
    <source>
        <dbReference type="ARBA" id="ARBA00006704"/>
    </source>
</evidence>
<dbReference type="PROSITE" id="PS00605">
    <property type="entry name" value="ATPASE_C"/>
    <property type="match status" value="1"/>
</dbReference>
<dbReference type="InterPro" id="IPR002379">
    <property type="entry name" value="ATPase_proteolipid_c-like_dom"/>
</dbReference>
<dbReference type="InterPro" id="IPR020537">
    <property type="entry name" value="ATP_synth_F0_csu_DDCD_BS"/>
</dbReference>
<feature type="site" description="Reversibly protonated during proton transport" evidence="13">
    <location>
        <position position="93"/>
    </location>
</feature>
<dbReference type="PANTHER" id="PTHR10031">
    <property type="entry name" value="ATP SYNTHASE LIPID-BINDING PROTEIN, MITOCHONDRIAL"/>
    <property type="match status" value="1"/>
</dbReference>
<evidence type="ECO:0000256" key="12">
    <source>
        <dbReference type="ARBA" id="ARBA00023310"/>
    </source>
</evidence>
<dbReference type="HAMAP" id="MF_01396">
    <property type="entry name" value="ATP_synth_c_bact"/>
    <property type="match status" value="1"/>
</dbReference>
<keyword evidence="12 13" id="KW-0066">ATP synthesis</keyword>
<feature type="transmembrane region" description="Helical" evidence="13">
    <location>
        <begin position="39"/>
        <end position="64"/>
    </location>
</feature>